<gene>
    <name evidence="2" type="ORF">DWB78_13610</name>
</gene>
<dbReference type="EMBL" id="QQST01000001">
    <property type="protein sequence ID" value="RDI72676.1"/>
    <property type="molecule type" value="Genomic_DNA"/>
</dbReference>
<sequence>MIYYMAPRQSIDPDELDRLLTVLADQYCRSVIFHFRNSSESVATVAGLAREVRREVEADLGAIAVQLHHSALPRLDDVGIVEYDARSNTVRYLDGVAPRVLLEEVETLSRRPGP</sequence>
<protein>
    <recommendedName>
        <fullName evidence="1">DUF7344 domain-containing protein</fullName>
    </recommendedName>
</protein>
<proteinExistence type="predicted"/>
<dbReference type="InterPro" id="IPR055768">
    <property type="entry name" value="DUF7344"/>
</dbReference>
<dbReference type="AlphaFoldDB" id="A0A370IPV3"/>
<keyword evidence="3" id="KW-1185">Reference proteome</keyword>
<dbReference type="Pfam" id="PF24035">
    <property type="entry name" value="DUF7344"/>
    <property type="match status" value="1"/>
</dbReference>
<evidence type="ECO:0000313" key="2">
    <source>
        <dbReference type="EMBL" id="RDI72676.1"/>
    </source>
</evidence>
<accession>A0A370IPV3</accession>
<name>A0A370IPV3_9EURY</name>
<evidence type="ECO:0000313" key="3">
    <source>
        <dbReference type="Proteomes" id="UP000255421"/>
    </source>
</evidence>
<comment type="caution">
    <text evidence="2">The sequence shown here is derived from an EMBL/GenBank/DDBJ whole genome shotgun (WGS) entry which is preliminary data.</text>
</comment>
<dbReference type="Proteomes" id="UP000255421">
    <property type="component" value="Unassembled WGS sequence"/>
</dbReference>
<reference evidence="2 3" key="1">
    <citation type="submission" date="2018-07" db="EMBL/GenBank/DDBJ databases">
        <title>Genome sequence of extremly halophilic archaeon Halopelagius longus strain BC12-B1.</title>
        <authorList>
            <person name="Zhang X."/>
        </authorList>
    </citation>
    <scope>NUCLEOTIDE SEQUENCE [LARGE SCALE GENOMIC DNA]</scope>
    <source>
        <strain evidence="2 3">BC12-B1</strain>
    </source>
</reference>
<evidence type="ECO:0000259" key="1">
    <source>
        <dbReference type="Pfam" id="PF24035"/>
    </source>
</evidence>
<feature type="domain" description="DUF7344" evidence="1">
    <location>
        <begin position="21"/>
        <end position="91"/>
    </location>
</feature>
<organism evidence="2 3">
    <name type="scientific">Halopelagius longus</name>
    <dbReference type="NCBI Taxonomy" id="1236180"/>
    <lineage>
        <taxon>Archaea</taxon>
        <taxon>Methanobacteriati</taxon>
        <taxon>Methanobacteriota</taxon>
        <taxon>Stenosarchaea group</taxon>
        <taxon>Halobacteria</taxon>
        <taxon>Halobacteriales</taxon>
        <taxon>Haloferacaceae</taxon>
    </lineage>
</organism>